<reference evidence="3 4" key="1">
    <citation type="submission" date="2019-08" db="EMBL/GenBank/DDBJ databases">
        <title>Whole genome of Aphis craccivora.</title>
        <authorList>
            <person name="Voronova N.V."/>
            <person name="Shulinski R.S."/>
            <person name="Bandarenka Y.V."/>
            <person name="Zhorov D.G."/>
            <person name="Warner D."/>
        </authorList>
    </citation>
    <scope>NUCLEOTIDE SEQUENCE [LARGE SCALE GENOMIC DNA]</scope>
    <source>
        <strain evidence="3">180601</strain>
        <tissue evidence="3">Whole Body</tissue>
    </source>
</reference>
<organism evidence="3 4">
    <name type="scientific">Aphis craccivora</name>
    <name type="common">Cowpea aphid</name>
    <dbReference type="NCBI Taxonomy" id="307492"/>
    <lineage>
        <taxon>Eukaryota</taxon>
        <taxon>Metazoa</taxon>
        <taxon>Ecdysozoa</taxon>
        <taxon>Arthropoda</taxon>
        <taxon>Hexapoda</taxon>
        <taxon>Insecta</taxon>
        <taxon>Pterygota</taxon>
        <taxon>Neoptera</taxon>
        <taxon>Paraneoptera</taxon>
        <taxon>Hemiptera</taxon>
        <taxon>Sternorrhyncha</taxon>
        <taxon>Aphidomorpha</taxon>
        <taxon>Aphidoidea</taxon>
        <taxon>Aphididae</taxon>
        <taxon>Aphidini</taxon>
        <taxon>Aphis</taxon>
        <taxon>Aphis</taxon>
    </lineage>
</organism>
<feature type="compositionally biased region" description="Basic residues" evidence="1">
    <location>
        <begin position="264"/>
        <end position="278"/>
    </location>
</feature>
<dbReference type="OrthoDB" id="6630905at2759"/>
<feature type="signal peptide" evidence="2">
    <location>
        <begin position="1"/>
        <end position="17"/>
    </location>
</feature>
<keyword evidence="2" id="KW-0732">Signal</keyword>
<name>A0A6G0ZCN4_APHCR</name>
<sequence length="286" mass="34159">MFLTSVVLSIGLTNAFAADSIFSNVNQENLNFGSQQIPSMRREDQLYSSNMPYSSMEGNQNMYPTPQQPMMQGFQSPFSFNPINQQQLSLLLMSTYARMITLMQLMSTQNRYQPYNQYYDPAVNNFVQTPVPLPYAQQPQVEPQNNLQKELLQQQQQQAEAQQKALEERRIQSEFDVEDERREKLVKRQKEEDALEKKQKEIERRLLDEAEIERERKEFEQQILEEEQNEQKKKEDDRKLREEEELRLQRIEEEKLKQKEEKKQKKTPSQRLVRKQRKSITSDKIN</sequence>
<accession>A0A6G0ZCN4</accession>
<keyword evidence="3" id="KW-0489">Methyltransferase</keyword>
<proteinExistence type="predicted"/>
<evidence type="ECO:0000256" key="1">
    <source>
        <dbReference type="SAM" id="MobiDB-lite"/>
    </source>
</evidence>
<evidence type="ECO:0000313" key="3">
    <source>
        <dbReference type="EMBL" id="KAF0768442.1"/>
    </source>
</evidence>
<dbReference type="Proteomes" id="UP000478052">
    <property type="component" value="Unassembled WGS sequence"/>
</dbReference>
<evidence type="ECO:0000256" key="2">
    <source>
        <dbReference type="SAM" id="SignalP"/>
    </source>
</evidence>
<comment type="caution">
    <text evidence="3">The sequence shown here is derived from an EMBL/GenBank/DDBJ whole genome shotgun (WGS) entry which is preliminary data.</text>
</comment>
<dbReference type="GO" id="GO:0008168">
    <property type="term" value="F:methyltransferase activity"/>
    <property type="evidence" value="ECO:0007669"/>
    <property type="project" value="UniProtKB-KW"/>
</dbReference>
<feature type="chain" id="PRO_5026034299" evidence="2">
    <location>
        <begin position="18"/>
        <end position="286"/>
    </location>
</feature>
<dbReference type="EMBL" id="VUJU01000770">
    <property type="protein sequence ID" value="KAF0768442.1"/>
    <property type="molecule type" value="Genomic_DNA"/>
</dbReference>
<keyword evidence="3" id="KW-0808">Transferase</keyword>
<dbReference type="GO" id="GO:0032259">
    <property type="term" value="P:methylation"/>
    <property type="evidence" value="ECO:0007669"/>
    <property type="project" value="UniProtKB-KW"/>
</dbReference>
<evidence type="ECO:0000313" key="4">
    <source>
        <dbReference type="Proteomes" id="UP000478052"/>
    </source>
</evidence>
<gene>
    <name evidence="3" type="ORF">FWK35_00018653</name>
</gene>
<dbReference type="AlphaFoldDB" id="A0A6G0ZCN4"/>
<protein>
    <submittedName>
        <fullName evidence="3">Histone-lysine N-methyltransferase, H3 lysine-79 specific-like</fullName>
    </submittedName>
</protein>
<feature type="region of interest" description="Disordered" evidence="1">
    <location>
        <begin position="257"/>
        <end position="286"/>
    </location>
</feature>
<keyword evidence="4" id="KW-1185">Reference proteome</keyword>